<dbReference type="PANTHER" id="PTHR21363">
    <property type="entry name" value="PREPHENATE DEHYDROGENASE"/>
    <property type="match status" value="1"/>
</dbReference>
<dbReference type="InterPro" id="IPR046826">
    <property type="entry name" value="PDH_N"/>
</dbReference>
<dbReference type="Gene3D" id="3.40.50.720">
    <property type="entry name" value="NAD(P)-binding Rossmann-like Domain"/>
    <property type="match status" value="1"/>
</dbReference>
<keyword evidence="4" id="KW-1185">Reference proteome</keyword>
<dbReference type="PROSITE" id="PS51176">
    <property type="entry name" value="PDH_ADH"/>
    <property type="match status" value="1"/>
</dbReference>
<dbReference type="InterPro" id="IPR003099">
    <property type="entry name" value="Prephen_DH"/>
</dbReference>
<evidence type="ECO:0000259" key="2">
    <source>
        <dbReference type="PROSITE" id="PS51176"/>
    </source>
</evidence>
<dbReference type="InterPro" id="IPR008927">
    <property type="entry name" value="6-PGluconate_DH-like_C_sf"/>
</dbReference>
<dbReference type="RefSeq" id="WP_081258260.1">
    <property type="nucleotide sequence ID" value="NZ_LVXZ01000291.1"/>
</dbReference>
<reference evidence="3 4" key="1">
    <citation type="submission" date="2016-04" db="EMBL/GenBank/DDBJ databases">
        <title>Acidithiobacillus ferrooxidans genome sequencing and assembly.</title>
        <authorList>
            <person name="Zhou Z."/>
        </authorList>
    </citation>
    <scope>NUCLEOTIDE SEQUENCE [LARGE SCALE GENOMIC DNA]</scope>
    <source>
        <strain evidence="3 4">BY0502</strain>
    </source>
</reference>
<gene>
    <name evidence="3" type="ORF">A4H96_15215</name>
</gene>
<keyword evidence="1" id="KW-0560">Oxidoreductase</keyword>
<sequence>MSDTPFQRIIIVGLGLMGGSVAKALRSRGFAGSLVGVVADAAAVQRMEPAAKQWRISLTHQLKSALRDADLVLLATPPQIILQQLPELARHISAEVLVSDVASIKAPIAQLGHQLLGDRFIAGHPVVGGEKAGFAAARESLYQGTRVILTPLPGQAPNAVDALSGFWQGLGATVSQMTPEAHDQALAATSHLPHLLAFAYMAGLDDQAPALRDLAGGGLRDFTRIAASDPDLWAAILWENRAIIGQHLQALQKTLGNVEQILAGGDRSALRALLERGRDCRQQFQFPPVHP</sequence>
<dbReference type="GO" id="GO:0008977">
    <property type="term" value="F:prephenate dehydrogenase (NAD+) activity"/>
    <property type="evidence" value="ECO:0007669"/>
    <property type="project" value="InterPro"/>
</dbReference>
<dbReference type="SUPFAM" id="SSF48179">
    <property type="entry name" value="6-phosphogluconate dehydrogenase C-terminal domain-like"/>
    <property type="match status" value="1"/>
</dbReference>
<dbReference type="Pfam" id="PF02153">
    <property type="entry name" value="PDH_N"/>
    <property type="match status" value="1"/>
</dbReference>
<accession>A0A179B6A3</accession>
<feature type="domain" description="Prephenate/arogenate dehydrogenase" evidence="2">
    <location>
        <begin position="7"/>
        <end position="291"/>
    </location>
</feature>
<dbReference type="Gene3D" id="1.10.3660.10">
    <property type="entry name" value="6-phosphogluconate dehydrogenase C-terminal like domain"/>
    <property type="match status" value="1"/>
</dbReference>
<evidence type="ECO:0000313" key="3">
    <source>
        <dbReference type="EMBL" id="OAP87232.1"/>
    </source>
</evidence>
<dbReference type="GO" id="GO:0004665">
    <property type="term" value="F:prephenate dehydrogenase (NADP+) activity"/>
    <property type="evidence" value="ECO:0007669"/>
    <property type="project" value="InterPro"/>
</dbReference>
<dbReference type="PANTHER" id="PTHR21363:SF0">
    <property type="entry name" value="PREPHENATE DEHYDROGENASE [NADP(+)]"/>
    <property type="match status" value="1"/>
</dbReference>
<dbReference type="InterPro" id="IPR046825">
    <property type="entry name" value="PDH_C"/>
</dbReference>
<proteinExistence type="predicted"/>
<dbReference type="GO" id="GO:0070403">
    <property type="term" value="F:NAD+ binding"/>
    <property type="evidence" value="ECO:0007669"/>
    <property type="project" value="InterPro"/>
</dbReference>
<dbReference type="AlphaFoldDB" id="A0A179B6A3"/>
<dbReference type="Pfam" id="PF20463">
    <property type="entry name" value="PDH_C"/>
    <property type="match status" value="1"/>
</dbReference>
<dbReference type="EMBL" id="LVXZ01000291">
    <property type="protein sequence ID" value="OAP87232.1"/>
    <property type="molecule type" value="Genomic_DNA"/>
</dbReference>
<protein>
    <submittedName>
        <fullName evidence="3">Prephenate dehydrogenase</fullName>
    </submittedName>
</protein>
<dbReference type="GO" id="GO:0006571">
    <property type="term" value="P:tyrosine biosynthetic process"/>
    <property type="evidence" value="ECO:0007669"/>
    <property type="project" value="InterPro"/>
</dbReference>
<evidence type="ECO:0000313" key="4">
    <source>
        <dbReference type="Proteomes" id="UP000078302"/>
    </source>
</evidence>
<comment type="caution">
    <text evidence="3">The sequence shown here is derived from an EMBL/GenBank/DDBJ whole genome shotgun (WGS) entry which is preliminary data.</text>
</comment>
<name>A0A179B6A3_ACIFR</name>
<dbReference type="Proteomes" id="UP000078302">
    <property type="component" value="Unassembled WGS sequence"/>
</dbReference>
<evidence type="ECO:0000256" key="1">
    <source>
        <dbReference type="ARBA" id="ARBA00023002"/>
    </source>
</evidence>
<dbReference type="OrthoDB" id="9809920at2"/>
<organism evidence="3 4">
    <name type="scientific">Acidithiobacillus ferrooxidans</name>
    <name type="common">Thiobacillus ferrooxidans</name>
    <dbReference type="NCBI Taxonomy" id="920"/>
    <lineage>
        <taxon>Bacteria</taxon>
        <taxon>Pseudomonadati</taxon>
        <taxon>Pseudomonadota</taxon>
        <taxon>Acidithiobacillia</taxon>
        <taxon>Acidithiobacillales</taxon>
        <taxon>Acidithiobacillaceae</taxon>
        <taxon>Acidithiobacillus</taxon>
    </lineage>
</organism>
<dbReference type="SUPFAM" id="SSF51735">
    <property type="entry name" value="NAD(P)-binding Rossmann-fold domains"/>
    <property type="match status" value="1"/>
</dbReference>
<dbReference type="InterPro" id="IPR050812">
    <property type="entry name" value="Preph/Arog_dehydrog"/>
</dbReference>
<dbReference type="InterPro" id="IPR036291">
    <property type="entry name" value="NAD(P)-bd_dom_sf"/>
</dbReference>